<gene>
    <name evidence="1" type="ORF">G7068_04570</name>
</gene>
<dbReference type="KEGG" id="lvi:G7068_04570"/>
<reference evidence="1 2" key="1">
    <citation type="submission" date="2020-03" db="EMBL/GenBank/DDBJ databases">
        <title>Leucobacter sp. nov., isolated from beetles.</title>
        <authorList>
            <person name="Hyun D.-W."/>
            <person name="Bae J.-W."/>
        </authorList>
    </citation>
    <scope>NUCLEOTIDE SEQUENCE [LARGE SCALE GENOMIC DNA]</scope>
    <source>
        <strain evidence="1 2">HDW9C</strain>
    </source>
</reference>
<dbReference type="RefSeq" id="WP_166289540.1">
    <property type="nucleotide sequence ID" value="NZ_CP049863.1"/>
</dbReference>
<keyword evidence="2" id="KW-1185">Reference proteome</keyword>
<evidence type="ECO:0000313" key="2">
    <source>
        <dbReference type="Proteomes" id="UP000502677"/>
    </source>
</evidence>
<sequence>MTRFTAEQLLWLHEGEDDGDLYGIWFRFNGDTSGIEPPLINPPVTFEERREAFLDLLTVFLEKGYLRFAWQWEEGEPFLNGRIAEQIRVLRDAMPDSDEEILYDGNPLWFITTCPIDVVWRWPGRDPEPLFPGHNPRYDYIEPRAYWDGRIDPEWSHWKFTPGRLHLDDFSSEEEASAFWKAHPNYFQTTPRIERIIE</sequence>
<dbReference type="EMBL" id="CP049863">
    <property type="protein sequence ID" value="QIK62563.1"/>
    <property type="molecule type" value="Genomic_DNA"/>
</dbReference>
<dbReference type="SUPFAM" id="SSF160472">
    <property type="entry name" value="NMB0513-like"/>
    <property type="match status" value="1"/>
</dbReference>
<organism evidence="1 2">
    <name type="scientific">Leucobacter viscericola</name>
    <dbReference type="NCBI Taxonomy" id="2714935"/>
    <lineage>
        <taxon>Bacteria</taxon>
        <taxon>Bacillati</taxon>
        <taxon>Actinomycetota</taxon>
        <taxon>Actinomycetes</taxon>
        <taxon>Micrococcales</taxon>
        <taxon>Microbacteriaceae</taxon>
        <taxon>Leucobacter</taxon>
    </lineage>
</organism>
<dbReference type="InterPro" id="IPR023138">
    <property type="entry name" value="NMB0513-like_sf"/>
</dbReference>
<accession>A0A6G7XDD8</accession>
<dbReference type="AlphaFoldDB" id="A0A6G7XDD8"/>
<proteinExistence type="predicted"/>
<evidence type="ECO:0000313" key="1">
    <source>
        <dbReference type="EMBL" id="QIK62563.1"/>
    </source>
</evidence>
<dbReference type="Proteomes" id="UP000502677">
    <property type="component" value="Chromosome"/>
</dbReference>
<name>A0A6G7XDD8_9MICO</name>
<protein>
    <submittedName>
        <fullName evidence="1">DUF596 domain-containing protein</fullName>
    </submittedName>
</protein>
<dbReference type="Gene3D" id="1.10.3510.10">
    <property type="entry name" value="NMB0513-like"/>
    <property type="match status" value="1"/>
</dbReference>